<protein>
    <recommendedName>
        <fullName evidence="3">exo-alpha-sialidase</fullName>
        <ecNumber evidence="3">3.2.1.18</ecNumber>
    </recommendedName>
</protein>
<comment type="catalytic activity">
    <reaction evidence="1">
        <text>Hydrolysis of alpha-(2-&gt;3)-, alpha-(2-&gt;6)-, alpha-(2-&gt;8)- glycosidic linkages of terminal sialic acid residues in oligosaccharides, glycoproteins, glycolipids, colominic acid and synthetic substrates.</text>
        <dbReference type="EC" id="3.2.1.18"/>
    </reaction>
</comment>
<dbReference type="PANTHER" id="PTHR10628">
    <property type="entry name" value="SIALIDASE"/>
    <property type="match status" value="1"/>
</dbReference>
<sequence>MDATARRDPTFAPIIVPGSQFDSPCYRIPALTVTATGRVLAAWDVRADWRDLPGPFDLVMRHSDDHGRSWTPPRPLRLHEASDGLERGFGDASLLVTATGRVLCFYAGSTGASFFSAGIDGPELECWLGASDDDGLTWTHRLLDLRPDGVGGMFAASGNGVRLSSGRLLQPFVLRRPVGSPVTEHLLDAGQHFAAIARSDDDGATWALGEWIGPDCDENKIVEVPSDAQGDGDVATLVEARRPDWTTRPAGRPRRQDVLLHARAQPRRRWARSRDGGVSFSAPVPHPDLVDPGCNGGLCRWGNLLVASSLDDPADRRQLVLRTSADSGRTWSAPVVLDAGGAGYSVVQPLADGSLGVLYEAGDYDAIVFRRVTRAAFDRGLVARPGSGAARPPEVASVRSP</sequence>
<proteinExistence type="inferred from homology"/>
<dbReference type="GO" id="GO:0004308">
    <property type="term" value="F:exo-alpha-sialidase activity"/>
    <property type="evidence" value="ECO:0007669"/>
    <property type="project" value="UniProtKB-EC"/>
</dbReference>
<dbReference type="InterPro" id="IPR036278">
    <property type="entry name" value="Sialidase_sf"/>
</dbReference>
<evidence type="ECO:0000256" key="1">
    <source>
        <dbReference type="ARBA" id="ARBA00000427"/>
    </source>
</evidence>
<organism evidence="5 6">
    <name type="scientific">Propioniciclava tarda</name>
    <dbReference type="NCBI Taxonomy" id="433330"/>
    <lineage>
        <taxon>Bacteria</taxon>
        <taxon>Bacillati</taxon>
        <taxon>Actinomycetota</taxon>
        <taxon>Actinomycetes</taxon>
        <taxon>Propionibacteriales</taxon>
        <taxon>Propionibacteriaceae</taxon>
        <taxon>Propioniciclava</taxon>
    </lineage>
</organism>
<dbReference type="Gene3D" id="2.120.10.10">
    <property type="match status" value="1"/>
</dbReference>
<dbReference type="GO" id="GO:0005737">
    <property type="term" value="C:cytoplasm"/>
    <property type="evidence" value="ECO:0007669"/>
    <property type="project" value="TreeGrafter"/>
</dbReference>
<dbReference type="AlphaFoldDB" id="A0A4Q9KR67"/>
<dbReference type="InterPro" id="IPR011040">
    <property type="entry name" value="Sialidase"/>
</dbReference>
<feature type="domain" description="Sialidase" evidence="4">
    <location>
        <begin position="58"/>
        <end position="356"/>
    </location>
</feature>
<dbReference type="EC" id="3.2.1.18" evidence="3"/>
<name>A0A4Q9KR67_PROTD</name>
<evidence type="ECO:0000313" key="5">
    <source>
        <dbReference type="EMBL" id="TBT96439.1"/>
    </source>
</evidence>
<accession>A0A4Q9KR67</accession>
<dbReference type="GO" id="GO:0016020">
    <property type="term" value="C:membrane"/>
    <property type="evidence" value="ECO:0007669"/>
    <property type="project" value="TreeGrafter"/>
</dbReference>
<dbReference type="Pfam" id="PF13088">
    <property type="entry name" value="BNR_2"/>
    <property type="match status" value="1"/>
</dbReference>
<dbReference type="InterPro" id="IPR026856">
    <property type="entry name" value="Sialidase_fam"/>
</dbReference>
<dbReference type="CDD" id="cd15482">
    <property type="entry name" value="Sialidase_non-viral"/>
    <property type="match status" value="1"/>
</dbReference>
<dbReference type="GO" id="GO:0009313">
    <property type="term" value="P:oligosaccharide catabolic process"/>
    <property type="evidence" value="ECO:0007669"/>
    <property type="project" value="TreeGrafter"/>
</dbReference>
<dbReference type="GO" id="GO:0006689">
    <property type="term" value="P:ganglioside catabolic process"/>
    <property type="evidence" value="ECO:0007669"/>
    <property type="project" value="TreeGrafter"/>
</dbReference>
<keyword evidence="6" id="KW-1185">Reference proteome</keyword>
<dbReference type="EMBL" id="SDMR01000001">
    <property type="protein sequence ID" value="TBT96439.1"/>
    <property type="molecule type" value="Genomic_DNA"/>
</dbReference>
<evidence type="ECO:0000256" key="3">
    <source>
        <dbReference type="ARBA" id="ARBA00012733"/>
    </source>
</evidence>
<dbReference type="SUPFAM" id="SSF50939">
    <property type="entry name" value="Sialidases"/>
    <property type="match status" value="1"/>
</dbReference>
<gene>
    <name evidence="5" type="ORF">ET996_00485</name>
</gene>
<dbReference type="Proteomes" id="UP000291933">
    <property type="component" value="Unassembled WGS sequence"/>
</dbReference>
<evidence type="ECO:0000313" key="6">
    <source>
        <dbReference type="Proteomes" id="UP000291933"/>
    </source>
</evidence>
<dbReference type="PANTHER" id="PTHR10628:SF30">
    <property type="entry name" value="EXO-ALPHA-SIALIDASE"/>
    <property type="match status" value="1"/>
</dbReference>
<reference evidence="5 6" key="1">
    <citation type="submission" date="2019-01" db="EMBL/GenBank/DDBJ databases">
        <title>Lactibacter flavus gen. nov., sp. nov., a novel bacterium of the family Propionibacteriaceae isolated from raw milk and dairy products.</title>
        <authorList>
            <person name="Huptas C."/>
            <person name="Wenning M."/>
            <person name="Breitenwieser F."/>
            <person name="Doll E."/>
            <person name="Von Neubeck M."/>
            <person name="Busse H.-J."/>
            <person name="Scherer S."/>
        </authorList>
    </citation>
    <scope>NUCLEOTIDE SEQUENCE [LARGE SCALE GENOMIC DNA]</scope>
    <source>
        <strain evidence="5 6">DSM 22130</strain>
    </source>
</reference>
<evidence type="ECO:0000256" key="2">
    <source>
        <dbReference type="ARBA" id="ARBA00009348"/>
    </source>
</evidence>
<evidence type="ECO:0000259" key="4">
    <source>
        <dbReference type="Pfam" id="PF13088"/>
    </source>
</evidence>
<comment type="caution">
    <text evidence="5">The sequence shown here is derived from an EMBL/GenBank/DDBJ whole genome shotgun (WGS) entry which is preliminary data.</text>
</comment>
<comment type="similarity">
    <text evidence="2">Belongs to the glycosyl hydrolase 33 family.</text>
</comment>
<dbReference type="OrthoDB" id="7294637at2"/>